<reference evidence="1 2" key="1">
    <citation type="submission" date="2020-02" db="EMBL/GenBank/DDBJ databases">
        <title>Complete genome of Muricauda sp. 501str8.</title>
        <authorList>
            <person name="Dong B."/>
            <person name="Zhu S."/>
            <person name="Yang J."/>
            <person name="Chen J."/>
        </authorList>
    </citation>
    <scope>NUCLEOTIDE SEQUENCE [LARGE SCALE GENOMIC DNA]</scope>
    <source>
        <strain evidence="1 2">501str8</strain>
    </source>
</reference>
<sequence length="297" mass="35547">MLSSEYFYNYFQLNHFDYKQEANRHLLEMDDKTFEATYKGIIDLNRMDYDRTIKMDIRFTFLLAVETLFEFIFALLPEEDGSLNDKKILQRLAEKKHYNAEIRKFAKEEPNRLDENLKKNFYYKLNGKLRSKPLIQQLFYAGVEQERVEQDLKKCTDVIYRSLRVLAKEVANRTELNSYKHGFKAIPYFRTFEFQDPETKKNLIELDLRDSVSNFVFDEKKNTSRIETHTLDHKRDILLTGWTSHLIANMVQTRKSLYESGKGIAVKLMFFDEKEWERAQKANVKGQHFVINFDHKP</sequence>
<dbReference type="AlphaFoldDB" id="A0A6G7J5X6"/>
<dbReference type="EMBL" id="CP049616">
    <property type="protein sequence ID" value="QII46291.1"/>
    <property type="molecule type" value="Genomic_DNA"/>
</dbReference>
<evidence type="ECO:0000313" key="1">
    <source>
        <dbReference type="EMBL" id="QII46291.1"/>
    </source>
</evidence>
<gene>
    <name evidence="1" type="ORF">GVT53_16915</name>
</gene>
<keyword evidence="2" id="KW-1185">Reference proteome</keyword>
<dbReference type="KEGG" id="mut:GVT53_16915"/>
<dbReference type="Proteomes" id="UP000502928">
    <property type="component" value="Chromosome"/>
</dbReference>
<dbReference type="RefSeq" id="WP_166249667.1">
    <property type="nucleotide sequence ID" value="NZ_CP049616.1"/>
</dbReference>
<protein>
    <submittedName>
        <fullName evidence="1">Uncharacterized protein</fullName>
    </submittedName>
</protein>
<name>A0A6G7J5X6_9FLAO</name>
<organism evidence="1 2">
    <name type="scientific">Flagellimonas oceani</name>
    <dbReference type="NCBI Taxonomy" id="2698672"/>
    <lineage>
        <taxon>Bacteria</taxon>
        <taxon>Pseudomonadati</taxon>
        <taxon>Bacteroidota</taxon>
        <taxon>Flavobacteriia</taxon>
        <taxon>Flavobacteriales</taxon>
        <taxon>Flavobacteriaceae</taxon>
        <taxon>Flagellimonas</taxon>
    </lineage>
</organism>
<evidence type="ECO:0000313" key="2">
    <source>
        <dbReference type="Proteomes" id="UP000502928"/>
    </source>
</evidence>
<accession>A0A6G7J5X6</accession>
<proteinExistence type="predicted"/>